<dbReference type="Pfam" id="PF00583">
    <property type="entry name" value="Acetyltransf_1"/>
    <property type="match status" value="1"/>
</dbReference>
<dbReference type="InterPro" id="IPR016181">
    <property type="entry name" value="Acyl_CoA_acyltransferase"/>
</dbReference>
<dbReference type="EC" id="2.3.1.-" evidence="2"/>
<organism evidence="2 3">
    <name type="scientific">Nonomuraea marmarensis</name>
    <dbReference type="NCBI Taxonomy" id="3351344"/>
    <lineage>
        <taxon>Bacteria</taxon>
        <taxon>Bacillati</taxon>
        <taxon>Actinomycetota</taxon>
        <taxon>Actinomycetes</taxon>
        <taxon>Streptosporangiales</taxon>
        <taxon>Streptosporangiaceae</taxon>
        <taxon>Nonomuraea</taxon>
    </lineage>
</organism>
<comment type="caution">
    <text evidence="2">The sequence shown here is derived from an EMBL/GenBank/DDBJ whole genome shotgun (WGS) entry which is preliminary data.</text>
</comment>
<dbReference type="GO" id="GO:0016746">
    <property type="term" value="F:acyltransferase activity"/>
    <property type="evidence" value="ECO:0007669"/>
    <property type="project" value="UniProtKB-KW"/>
</dbReference>
<name>A0ABW7AK19_9ACTN</name>
<dbReference type="PROSITE" id="PS51186">
    <property type="entry name" value="GNAT"/>
    <property type="match status" value="1"/>
</dbReference>
<keyword evidence="3" id="KW-1185">Reference proteome</keyword>
<keyword evidence="2" id="KW-0808">Transferase</keyword>
<evidence type="ECO:0000259" key="1">
    <source>
        <dbReference type="PROSITE" id="PS51186"/>
    </source>
</evidence>
<proteinExistence type="predicted"/>
<evidence type="ECO:0000313" key="3">
    <source>
        <dbReference type="Proteomes" id="UP001603978"/>
    </source>
</evidence>
<sequence>MSEKALINGWSDAAGVRIRQARAGDLPAMAELVPLAGVRIEDVLREAVTADIAGAALRSGLRGGAGAFHRHLAEQFARHFDDPLQAYLHAALVLVAEHRDRGIVGTLIAYPPLNVADDHLQVIPARADPTEAQRRVVMLGAIGLAKIKAVAVAETERRRGIGAALLKRCQQIYVHCGDLLLYGAMPPTPGLSAFYRCQGFDVMEARAPMDMWMVFGVHSSILPGADERFFFRRFQPGSVHRGG</sequence>
<dbReference type="EMBL" id="JBICRM010000015">
    <property type="protein sequence ID" value="MFG1706493.1"/>
    <property type="molecule type" value="Genomic_DNA"/>
</dbReference>
<dbReference type="Proteomes" id="UP001603978">
    <property type="component" value="Unassembled WGS sequence"/>
</dbReference>
<protein>
    <submittedName>
        <fullName evidence="2">GNAT family N-acetyltransferase</fullName>
        <ecNumber evidence="2">2.3.1.-</ecNumber>
    </submittedName>
</protein>
<gene>
    <name evidence="2" type="ORF">ACFLIM_25190</name>
</gene>
<evidence type="ECO:0000313" key="2">
    <source>
        <dbReference type="EMBL" id="MFG1706493.1"/>
    </source>
</evidence>
<dbReference type="Gene3D" id="3.40.630.30">
    <property type="match status" value="1"/>
</dbReference>
<dbReference type="InterPro" id="IPR000182">
    <property type="entry name" value="GNAT_dom"/>
</dbReference>
<reference evidence="2 3" key="1">
    <citation type="submission" date="2024-10" db="EMBL/GenBank/DDBJ databases">
        <authorList>
            <person name="Topkara A.R."/>
            <person name="Saygin H."/>
        </authorList>
    </citation>
    <scope>NUCLEOTIDE SEQUENCE [LARGE SCALE GENOMIC DNA]</scope>
    <source>
        <strain evidence="2 3">M3C6</strain>
    </source>
</reference>
<dbReference type="RefSeq" id="WP_393169384.1">
    <property type="nucleotide sequence ID" value="NZ_JBICRM010000015.1"/>
</dbReference>
<dbReference type="SUPFAM" id="SSF55729">
    <property type="entry name" value="Acyl-CoA N-acyltransferases (Nat)"/>
    <property type="match status" value="1"/>
</dbReference>
<feature type="domain" description="N-acetyltransferase" evidence="1">
    <location>
        <begin position="16"/>
        <end position="218"/>
    </location>
</feature>
<keyword evidence="2" id="KW-0012">Acyltransferase</keyword>
<accession>A0ABW7AK19</accession>